<comment type="similarity">
    <text evidence="1">Belongs to the peptidase C1 family.</text>
</comment>
<evidence type="ECO:0000313" key="11">
    <source>
        <dbReference type="Proteomes" id="UP001152759"/>
    </source>
</evidence>
<feature type="chain" id="PRO_5040260726" description="Peptidase C1A papain C-terminal domain-containing protein" evidence="8">
    <location>
        <begin position="22"/>
        <end position="353"/>
    </location>
</feature>
<feature type="domain" description="Peptidase C1A papain C-terminal" evidence="9">
    <location>
        <begin position="93"/>
        <end position="346"/>
    </location>
</feature>
<evidence type="ECO:0000256" key="7">
    <source>
        <dbReference type="ARBA" id="ARBA00023157"/>
    </source>
</evidence>
<evidence type="ECO:0000256" key="5">
    <source>
        <dbReference type="ARBA" id="ARBA00022807"/>
    </source>
</evidence>
<dbReference type="InterPro" id="IPR013128">
    <property type="entry name" value="Peptidase_C1A"/>
</dbReference>
<dbReference type="Pfam" id="PF08127">
    <property type="entry name" value="Propeptide_C1"/>
    <property type="match status" value="1"/>
</dbReference>
<evidence type="ECO:0000259" key="9">
    <source>
        <dbReference type="SMART" id="SM00645"/>
    </source>
</evidence>
<evidence type="ECO:0000256" key="3">
    <source>
        <dbReference type="ARBA" id="ARBA00022729"/>
    </source>
</evidence>
<evidence type="ECO:0000313" key="10">
    <source>
        <dbReference type="EMBL" id="CAH0762487.1"/>
    </source>
</evidence>
<evidence type="ECO:0000256" key="1">
    <source>
        <dbReference type="ARBA" id="ARBA00008455"/>
    </source>
</evidence>
<keyword evidence="7" id="KW-1015">Disulfide bond</keyword>
<dbReference type="SMART" id="SM00645">
    <property type="entry name" value="Pept_C1"/>
    <property type="match status" value="1"/>
</dbReference>
<keyword evidence="11" id="KW-1185">Reference proteome</keyword>
<dbReference type="EMBL" id="OU963871">
    <property type="protein sequence ID" value="CAH0762487.1"/>
    <property type="molecule type" value="Genomic_DNA"/>
</dbReference>
<dbReference type="InterPro" id="IPR038765">
    <property type="entry name" value="Papain-like_cys_pep_sf"/>
</dbReference>
<dbReference type="SUPFAM" id="SSF54001">
    <property type="entry name" value="Cysteine proteinases"/>
    <property type="match status" value="1"/>
</dbReference>
<evidence type="ECO:0000256" key="6">
    <source>
        <dbReference type="ARBA" id="ARBA00023145"/>
    </source>
</evidence>
<dbReference type="InterPro" id="IPR012599">
    <property type="entry name" value="Propeptide_C1A"/>
</dbReference>
<protein>
    <recommendedName>
        <fullName evidence="9">Peptidase C1A papain C-terminal domain-containing protein</fullName>
    </recommendedName>
</protein>
<organism evidence="10 11">
    <name type="scientific">Bemisia tabaci</name>
    <name type="common">Sweetpotato whitefly</name>
    <name type="synonym">Aleurodes tabaci</name>
    <dbReference type="NCBI Taxonomy" id="7038"/>
    <lineage>
        <taxon>Eukaryota</taxon>
        <taxon>Metazoa</taxon>
        <taxon>Ecdysozoa</taxon>
        <taxon>Arthropoda</taxon>
        <taxon>Hexapoda</taxon>
        <taxon>Insecta</taxon>
        <taxon>Pterygota</taxon>
        <taxon>Neoptera</taxon>
        <taxon>Paraneoptera</taxon>
        <taxon>Hemiptera</taxon>
        <taxon>Sternorrhyncha</taxon>
        <taxon>Aleyrodoidea</taxon>
        <taxon>Aleyrodidae</taxon>
        <taxon>Aleyrodinae</taxon>
        <taxon>Bemisia</taxon>
    </lineage>
</organism>
<keyword evidence="6" id="KW-0865">Zymogen</keyword>
<dbReference type="PANTHER" id="PTHR12411">
    <property type="entry name" value="CYSTEINE PROTEASE FAMILY C1-RELATED"/>
    <property type="match status" value="1"/>
</dbReference>
<evidence type="ECO:0000256" key="4">
    <source>
        <dbReference type="ARBA" id="ARBA00022801"/>
    </source>
</evidence>
<sequence length="353" mass="39710">MIPRSCAPVFVLCLILTAAQATATPSDSFLSDEYINHINSIQSSWTAGRNFEDSPEAMEMIKSLLGELPMEDNSSSHPPLKTADPAWPSDAEIPATFDARSKWKDWCPRIADIWDQSNCGSCWAVASSSAVTDRFCIGSKGKFKGLMSAQHVAFCCYKCGAGCKGGFSALAWEFFMKKGLVTGGGYNSSEGCQPYDLQPCQHWEQKNKSPYPKCTDLPYPVTFCEKKCTNKGYRSSFKEDKRKIKKYYAIRDPKDIQKDLMTYGPLSMTFVVYADFPSYKKGVYDRTTDEHLGMHAVKVIGWGTEKNTPYWLISNSWNEYWGDKGTFKILRGGNHCEIENGVYGGVPREREKW</sequence>
<dbReference type="PRINTS" id="PR00705">
    <property type="entry name" value="PAPAIN"/>
</dbReference>
<dbReference type="Pfam" id="PF00112">
    <property type="entry name" value="Peptidase_C1"/>
    <property type="match status" value="1"/>
</dbReference>
<proteinExistence type="inferred from homology"/>
<dbReference type="GO" id="GO:0004197">
    <property type="term" value="F:cysteine-type endopeptidase activity"/>
    <property type="evidence" value="ECO:0007669"/>
    <property type="project" value="InterPro"/>
</dbReference>
<keyword evidence="5" id="KW-0788">Thiol protease</keyword>
<name>A0A9P0C2M9_BEMTA</name>
<feature type="signal peptide" evidence="8">
    <location>
        <begin position="1"/>
        <end position="21"/>
    </location>
</feature>
<dbReference type="GO" id="GO:0006508">
    <property type="term" value="P:proteolysis"/>
    <property type="evidence" value="ECO:0007669"/>
    <property type="project" value="UniProtKB-KW"/>
</dbReference>
<keyword evidence="3 8" id="KW-0732">Signal</keyword>
<dbReference type="Proteomes" id="UP001152759">
    <property type="component" value="Chromosome 10"/>
</dbReference>
<dbReference type="PROSITE" id="PS00639">
    <property type="entry name" value="THIOL_PROTEASE_HIS"/>
    <property type="match status" value="1"/>
</dbReference>
<accession>A0A9P0C2M9</accession>
<keyword evidence="2" id="KW-0645">Protease</keyword>
<evidence type="ECO:0000256" key="8">
    <source>
        <dbReference type="SAM" id="SignalP"/>
    </source>
</evidence>
<dbReference type="AlphaFoldDB" id="A0A9P0C2M9"/>
<gene>
    <name evidence="10" type="ORF">BEMITA_LOCUS2618</name>
</gene>
<dbReference type="InterPro" id="IPR000668">
    <property type="entry name" value="Peptidase_C1A_C"/>
</dbReference>
<dbReference type="CDD" id="cd02620">
    <property type="entry name" value="Peptidase_C1A_CathepsinB"/>
    <property type="match status" value="1"/>
</dbReference>
<dbReference type="Gene3D" id="3.90.70.10">
    <property type="entry name" value="Cysteine proteinases"/>
    <property type="match status" value="1"/>
</dbReference>
<dbReference type="PROSITE" id="PS00139">
    <property type="entry name" value="THIOL_PROTEASE_CYS"/>
    <property type="match status" value="1"/>
</dbReference>
<dbReference type="InterPro" id="IPR000169">
    <property type="entry name" value="Pept_cys_AS"/>
</dbReference>
<evidence type="ECO:0000256" key="2">
    <source>
        <dbReference type="ARBA" id="ARBA00022670"/>
    </source>
</evidence>
<keyword evidence="4" id="KW-0378">Hydrolase</keyword>
<dbReference type="InterPro" id="IPR025660">
    <property type="entry name" value="Pept_his_AS"/>
</dbReference>
<reference evidence="10" key="1">
    <citation type="submission" date="2021-12" db="EMBL/GenBank/DDBJ databases">
        <authorList>
            <person name="King R."/>
        </authorList>
    </citation>
    <scope>NUCLEOTIDE SEQUENCE</scope>
</reference>
<dbReference type="FunFam" id="3.90.70.10:FF:000031">
    <property type="entry name" value="Cathepsin B"/>
    <property type="match status" value="1"/>
</dbReference>